<sequence>MGRFCRQGNVSMFIMCAHLITSQANPQKGTIETGVIVSSALASSFAEFQGHEHKYLLDYLRLLFSACWTTTAPRTTPLASV</sequence>
<comment type="caution">
    <text evidence="2">The sequence shown here is derived from an EMBL/GenBank/DDBJ whole genome shotgun (WGS) entry which is preliminary data.</text>
</comment>
<organism evidence="2 3">
    <name type="scientific">Amblyomma americanum</name>
    <name type="common">Lone star tick</name>
    <dbReference type="NCBI Taxonomy" id="6943"/>
    <lineage>
        <taxon>Eukaryota</taxon>
        <taxon>Metazoa</taxon>
        <taxon>Ecdysozoa</taxon>
        <taxon>Arthropoda</taxon>
        <taxon>Chelicerata</taxon>
        <taxon>Arachnida</taxon>
        <taxon>Acari</taxon>
        <taxon>Parasitiformes</taxon>
        <taxon>Ixodida</taxon>
        <taxon>Ixodoidea</taxon>
        <taxon>Ixodidae</taxon>
        <taxon>Amblyomminae</taxon>
        <taxon>Amblyomma</taxon>
    </lineage>
</organism>
<keyword evidence="1" id="KW-0732">Signal</keyword>
<feature type="signal peptide" evidence="1">
    <location>
        <begin position="1"/>
        <end position="24"/>
    </location>
</feature>
<dbReference type="Proteomes" id="UP001321473">
    <property type="component" value="Unassembled WGS sequence"/>
</dbReference>
<evidence type="ECO:0000313" key="3">
    <source>
        <dbReference type="Proteomes" id="UP001321473"/>
    </source>
</evidence>
<protein>
    <recommendedName>
        <fullName evidence="4">Secreted protein</fullName>
    </recommendedName>
</protein>
<evidence type="ECO:0000313" key="2">
    <source>
        <dbReference type="EMBL" id="KAK8765924.1"/>
    </source>
</evidence>
<dbReference type="AlphaFoldDB" id="A0AAQ4DTY4"/>
<evidence type="ECO:0000256" key="1">
    <source>
        <dbReference type="SAM" id="SignalP"/>
    </source>
</evidence>
<name>A0AAQ4DTY4_AMBAM</name>
<keyword evidence="3" id="KW-1185">Reference proteome</keyword>
<gene>
    <name evidence="2" type="ORF">V5799_007292</name>
</gene>
<dbReference type="EMBL" id="JARKHS020026863">
    <property type="protein sequence ID" value="KAK8765924.1"/>
    <property type="molecule type" value="Genomic_DNA"/>
</dbReference>
<evidence type="ECO:0008006" key="4">
    <source>
        <dbReference type="Google" id="ProtNLM"/>
    </source>
</evidence>
<reference evidence="2 3" key="1">
    <citation type="journal article" date="2023" name="Arcadia Sci">
        <title>De novo assembly of a long-read Amblyomma americanum tick genome.</title>
        <authorList>
            <person name="Chou S."/>
            <person name="Poskanzer K.E."/>
            <person name="Rollins M."/>
            <person name="Thuy-Boun P.S."/>
        </authorList>
    </citation>
    <scope>NUCLEOTIDE SEQUENCE [LARGE SCALE GENOMIC DNA]</scope>
    <source>
        <strain evidence="2">F_SG_1</strain>
        <tissue evidence="2">Salivary glands</tissue>
    </source>
</reference>
<feature type="chain" id="PRO_5042866042" description="Secreted protein" evidence="1">
    <location>
        <begin position="25"/>
        <end position="81"/>
    </location>
</feature>
<proteinExistence type="predicted"/>
<accession>A0AAQ4DTY4</accession>